<keyword evidence="13 27" id="KW-0720">Serine protease</keyword>
<keyword evidence="19" id="KW-0865">Zymogen</keyword>
<evidence type="ECO:0000256" key="7">
    <source>
        <dbReference type="ARBA" id="ARBA00022670"/>
    </source>
</evidence>
<dbReference type="KEGG" id="aqu:100638666"/>
<organism evidence="34">
    <name type="scientific">Amphimedon queenslandica</name>
    <name type="common">Sponge</name>
    <dbReference type="NCBI Taxonomy" id="400682"/>
    <lineage>
        <taxon>Eukaryota</taxon>
        <taxon>Metazoa</taxon>
        <taxon>Porifera</taxon>
        <taxon>Demospongiae</taxon>
        <taxon>Heteroscleromorpha</taxon>
        <taxon>Haplosclerida</taxon>
        <taxon>Niphatidae</taxon>
        <taxon>Amphimedon</taxon>
    </lineage>
</organism>
<evidence type="ECO:0000259" key="32">
    <source>
        <dbReference type="Pfam" id="PF23090"/>
    </source>
</evidence>
<evidence type="ECO:0000313" key="35">
    <source>
        <dbReference type="Proteomes" id="UP000007879"/>
    </source>
</evidence>
<dbReference type="InterPro" id="IPR055143">
    <property type="entry name" value="MBTP1_N"/>
</dbReference>
<keyword evidence="10 27" id="KW-0378">Hydrolase</keyword>
<dbReference type="InParanoid" id="A0A1X7VWI8"/>
<proteinExistence type="inferred from homology"/>
<evidence type="ECO:0000256" key="1">
    <source>
        <dbReference type="ARBA" id="ARBA00001913"/>
    </source>
</evidence>
<dbReference type="PANTHER" id="PTHR43806">
    <property type="entry name" value="PEPTIDASE S8"/>
    <property type="match status" value="1"/>
</dbReference>
<evidence type="ECO:0000256" key="13">
    <source>
        <dbReference type="ARBA" id="ARBA00022825"/>
    </source>
</evidence>
<evidence type="ECO:0000256" key="12">
    <source>
        <dbReference type="ARBA" id="ARBA00022824"/>
    </source>
</evidence>
<keyword evidence="5" id="KW-0153">Cholesterol metabolism</keyword>
<dbReference type="Pfam" id="PF00082">
    <property type="entry name" value="Peptidase_S8"/>
    <property type="match status" value="1"/>
</dbReference>
<keyword evidence="8 28" id="KW-0812">Transmembrane</keyword>
<feature type="domain" description="Peptidase S8/S53" evidence="30">
    <location>
        <begin position="188"/>
        <end position="442"/>
    </location>
</feature>
<keyword evidence="21" id="KW-0325">Glycoprotein</keyword>
<evidence type="ECO:0000256" key="3">
    <source>
        <dbReference type="ARBA" id="ARBA00004194"/>
    </source>
</evidence>
<evidence type="ECO:0000256" key="15">
    <source>
        <dbReference type="ARBA" id="ARBA00022989"/>
    </source>
</evidence>
<protein>
    <recommendedName>
        <fullName evidence="25">Membrane-bound transcription factor site-1 protease</fullName>
        <ecNumber evidence="24">3.4.21.112</ecNumber>
    </recommendedName>
    <alternativeName>
        <fullName evidence="26">Endopeptidase S1P</fullName>
    </alternativeName>
</protein>
<feature type="domain" description="Membrane-bound transcription factor site-1 protease-like N-terminal" evidence="31">
    <location>
        <begin position="41"/>
        <end position="122"/>
    </location>
</feature>
<dbReference type="InterPro" id="IPR057032">
    <property type="entry name" value="MBTPS1_4th"/>
</dbReference>
<evidence type="ECO:0000259" key="33">
    <source>
        <dbReference type="Pfam" id="PF23094"/>
    </source>
</evidence>
<dbReference type="Pfam" id="PF23090">
    <property type="entry name" value="MBTPS1_4th"/>
    <property type="match status" value="1"/>
</dbReference>
<evidence type="ECO:0000256" key="29">
    <source>
        <dbReference type="SAM" id="SignalP"/>
    </source>
</evidence>
<dbReference type="GO" id="GO:0004252">
    <property type="term" value="F:serine-type endopeptidase activity"/>
    <property type="evidence" value="ECO:0007669"/>
    <property type="project" value="UniProtKB-UniRule"/>
</dbReference>
<keyword evidence="35" id="KW-1185">Reference proteome</keyword>
<dbReference type="InterPro" id="IPR057060">
    <property type="entry name" value="MBTPS1_3rd"/>
</dbReference>
<dbReference type="EnsemblMetazoa" id="XM_003382422.3">
    <property type="protein sequence ID" value="XP_003382470.1"/>
    <property type="gene ID" value="LOC100638666"/>
</dbReference>
<feature type="domain" description="MBTPS1 fourth" evidence="32">
    <location>
        <begin position="593"/>
        <end position="873"/>
    </location>
</feature>
<dbReference type="PRINTS" id="PR00723">
    <property type="entry name" value="SUBTILISIN"/>
</dbReference>
<dbReference type="InterPro" id="IPR036852">
    <property type="entry name" value="Peptidase_S8/S53_dom_sf"/>
</dbReference>
<feature type="chain" id="PRO_5010883831" description="Membrane-bound transcription factor site-1 protease" evidence="29">
    <location>
        <begin position="20"/>
        <end position="1010"/>
    </location>
</feature>
<keyword evidence="11" id="KW-0068">Autocatalytic cleavage</keyword>
<dbReference type="Pfam" id="PF23001">
    <property type="entry name" value="MBTP1_N"/>
    <property type="match status" value="1"/>
</dbReference>
<dbReference type="GO" id="GO:0005789">
    <property type="term" value="C:endoplasmic reticulum membrane"/>
    <property type="evidence" value="ECO:0007669"/>
    <property type="project" value="UniProtKB-SubCell"/>
</dbReference>
<evidence type="ECO:0000256" key="8">
    <source>
        <dbReference type="ARBA" id="ARBA00022692"/>
    </source>
</evidence>
<evidence type="ECO:0000256" key="23">
    <source>
        <dbReference type="ARBA" id="ARBA00050826"/>
    </source>
</evidence>
<evidence type="ECO:0000256" key="14">
    <source>
        <dbReference type="ARBA" id="ARBA00022837"/>
    </source>
</evidence>
<comment type="similarity">
    <text evidence="4 27">Belongs to the peptidase S8 family.</text>
</comment>
<dbReference type="Proteomes" id="UP000007879">
    <property type="component" value="Unassembled WGS sequence"/>
</dbReference>
<evidence type="ECO:0000256" key="16">
    <source>
        <dbReference type="ARBA" id="ARBA00023034"/>
    </source>
</evidence>
<evidence type="ECO:0000256" key="20">
    <source>
        <dbReference type="ARBA" id="ARBA00023166"/>
    </source>
</evidence>
<keyword evidence="16" id="KW-0333">Golgi apparatus</keyword>
<keyword evidence="18 28" id="KW-0472">Membrane</keyword>
<reference evidence="35" key="1">
    <citation type="journal article" date="2010" name="Nature">
        <title>The Amphimedon queenslandica genome and the evolution of animal complexity.</title>
        <authorList>
            <person name="Srivastava M."/>
            <person name="Simakov O."/>
            <person name="Chapman J."/>
            <person name="Fahey B."/>
            <person name="Gauthier M.E."/>
            <person name="Mitros T."/>
            <person name="Richards G.S."/>
            <person name="Conaco C."/>
            <person name="Dacre M."/>
            <person name="Hellsten U."/>
            <person name="Larroux C."/>
            <person name="Putnam N.H."/>
            <person name="Stanke M."/>
            <person name="Adamska M."/>
            <person name="Darling A."/>
            <person name="Degnan S.M."/>
            <person name="Oakley T.H."/>
            <person name="Plachetzki D.C."/>
            <person name="Zhai Y."/>
            <person name="Adamski M."/>
            <person name="Calcino A."/>
            <person name="Cummins S.F."/>
            <person name="Goodstein D.M."/>
            <person name="Harris C."/>
            <person name="Jackson D.J."/>
            <person name="Leys S.P."/>
            <person name="Shu S."/>
            <person name="Woodcroft B.J."/>
            <person name="Vervoort M."/>
            <person name="Kosik K.S."/>
            <person name="Manning G."/>
            <person name="Degnan B.M."/>
            <person name="Rokhsar D.S."/>
        </authorList>
    </citation>
    <scope>NUCLEOTIDE SEQUENCE [LARGE SCALE GENOMIC DNA]</scope>
</reference>
<dbReference type="InterPro" id="IPR015500">
    <property type="entry name" value="Peptidase_S8_subtilisin-rel"/>
</dbReference>
<dbReference type="OrthoDB" id="1740355at2759"/>
<evidence type="ECO:0000256" key="28">
    <source>
        <dbReference type="SAM" id="Phobius"/>
    </source>
</evidence>
<comment type="cofactor">
    <cofactor evidence="1">
        <name>Ca(2+)</name>
        <dbReference type="ChEBI" id="CHEBI:29108"/>
    </cofactor>
</comment>
<evidence type="ECO:0000313" key="34">
    <source>
        <dbReference type="EnsemblMetazoa" id="Aqu2.1.44231_001"/>
    </source>
</evidence>
<keyword evidence="6" id="KW-0597">Phosphoprotein</keyword>
<dbReference type="Gene3D" id="3.40.50.200">
    <property type="entry name" value="Peptidase S8/S53 domain"/>
    <property type="match status" value="1"/>
</dbReference>
<evidence type="ECO:0000256" key="9">
    <source>
        <dbReference type="ARBA" id="ARBA00022729"/>
    </source>
</evidence>
<keyword evidence="22" id="KW-0753">Steroid metabolism</keyword>
<feature type="active site" description="Charge relay system" evidence="27">
    <location>
        <position position="197"/>
    </location>
</feature>
<evidence type="ECO:0000256" key="4">
    <source>
        <dbReference type="ARBA" id="ARBA00011073"/>
    </source>
</evidence>
<dbReference type="InterPro" id="IPR023828">
    <property type="entry name" value="Peptidase_S8_Ser-AS"/>
</dbReference>
<dbReference type="EnsemblMetazoa" id="Aqu2.1.44231_001">
    <property type="protein sequence ID" value="Aqu2.1.44231_001"/>
    <property type="gene ID" value="Aqu2.1.44231"/>
</dbReference>
<gene>
    <name evidence="34" type="primary">100638666</name>
</gene>
<keyword evidence="14" id="KW-0106">Calcium</keyword>
<evidence type="ECO:0000256" key="11">
    <source>
        <dbReference type="ARBA" id="ARBA00022813"/>
    </source>
</evidence>
<evidence type="ECO:0000256" key="2">
    <source>
        <dbReference type="ARBA" id="ARBA00004115"/>
    </source>
</evidence>
<evidence type="ECO:0000256" key="6">
    <source>
        <dbReference type="ARBA" id="ARBA00022553"/>
    </source>
</evidence>
<evidence type="ECO:0000256" key="27">
    <source>
        <dbReference type="PROSITE-ProRule" id="PRU01240"/>
    </source>
</evidence>
<dbReference type="GO" id="GO:0006508">
    <property type="term" value="P:proteolysis"/>
    <property type="evidence" value="ECO:0007669"/>
    <property type="project" value="UniProtKB-KW"/>
</dbReference>
<accession>A0A1X7VWI8</accession>
<evidence type="ECO:0000256" key="10">
    <source>
        <dbReference type="ARBA" id="ARBA00022801"/>
    </source>
</evidence>
<dbReference type="PANTHER" id="PTHR43806:SF7">
    <property type="entry name" value="MEMBRANE-BOUND TRANSCRIPTION FACTOR SITE-1 PROTEASE"/>
    <property type="match status" value="1"/>
</dbReference>
<keyword evidence="15 28" id="KW-1133">Transmembrane helix</keyword>
<dbReference type="PROSITE" id="PS51892">
    <property type="entry name" value="SUBTILASE"/>
    <property type="match status" value="1"/>
</dbReference>
<keyword evidence="20" id="KW-1207">Sterol metabolism</keyword>
<evidence type="ECO:0000259" key="31">
    <source>
        <dbReference type="Pfam" id="PF23001"/>
    </source>
</evidence>
<sequence length="1010" mass="112445">MNEVLFLLFLLCAVRATAPEECSHWNTTTHSPLDCITSSRVESEFIITFKGYYKEEAREGFISAALRTNSCSSSWHTILRSNPSQHFPSDFSVIHLSEEGNVTQCLSSLSRHPLVKLVTPHRKFSRSLSCAEGKGEGLRGGVRRRGVLGESVRDDQKWLVGRRLLRAIPRQITSALHANVLWTLGHTGKNIKVAVFDTGLAGNHPHFRHISDRTDWTDEKTMEDHLGHGTFVAGVIASSSECLGFAPDSELFIFRVFTNNQVSYTSWFLDAFNYAILKRIDVLNLSIGGPDFLDQPFIEKVWELTSNGVIMISAIGNDGPLYGTLNNPADMMDVIGVGGIDYEDRLAPFSSRGMTTWELPQGYGRVKPDIITYSSGVRGSALHSGCRSLSGTSVASPVVTGAVALLASAVDKSKVNPASMKQSLMATAQRIPGANMFEQGMGKLDLVRAYHELSQYTPRVSLVPSYVDLSECPYFWPYCTQPLYYGGMPIVINVTILNGMGVTGYILNKPIWQPYISANGKLIEVSLSYSQIIWPWSGWLAISVSISELGAKFTGEAAGQITLTISTPTNSLSKESHISTVHLPIRVPIIPTPPRQLRLLWDQFHNLRYPPGYFPRDNLHMKSDPLDWNADHIHTNFKDMYTYLRSQGYFIEIIGSPLTCFDATKYSILLIVDNEEEFFPAEIKKLAKDVLDHGLSILVFADWYNVDVMQKLKFYDENTRQWWMPDTGGANIPALNNLLSTWGIALSDQVMEGDFELTDSTSLLSYTVTYGSGTTIASFPINNSYLYFADLKDQKIEVVTGASSHHRSVPILGIHQTLNVTASKPALVNGQVPTDPIASGRVAVYGDSNCIDSAHLQSDCFKLLDELISYCVSSVVPTFMAPAVQLAPPSHLPERMEGNRLHQFSKVLDSSDPHEYHPLPSCPHWVWAMPRPLNASSDFIKQMLDSKASDAGRGLLTLGHTPDEHDDMIIVNPWYIPWFLLVPLLLGYWFCCRKRTRSRRSVFLSKLPVV</sequence>
<dbReference type="STRING" id="400682.A0A1X7VWI8"/>
<evidence type="ECO:0000259" key="30">
    <source>
        <dbReference type="Pfam" id="PF00082"/>
    </source>
</evidence>
<feature type="signal peptide" evidence="29">
    <location>
        <begin position="1"/>
        <end position="19"/>
    </location>
</feature>
<keyword evidence="12" id="KW-0256">Endoplasmic reticulum</keyword>
<dbReference type="eggNOG" id="KOG4266">
    <property type="taxonomic scope" value="Eukaryota"/>
</dbReference>
<evidence type="ECO:0000256" key="5">
    <source>
        <dbReference type="ARBA" id="ARBA00022548"/>
    </source>
</evidence>
<evidence type="ECO:0000256" key="24">
    <source>
        <dbReference type="ARBA" id="ARBA00066596"/>
    </source>
</evidence>
<name>A0A1X7VWI8_AMPQE</name>
<reference evidence="34" key="2">
    <citation type="submission" date="2017-05" db="UniProtKB">
        <authorList>
            <consortium name="EnsemblMetazoa"/>
        </authorList>
    </citation>
    <scope>IDENTIFICATION</scope>
</reference>
<dbReference type="EC" id="3.4.21.112" evidence="24"/>
<evidence type="ECO:0000256" key="22">
    <source>
        <dbReference type="ARBA" id="ARBA00023221"/>
    </source>
</evidence>
<evidence type="ECO:0000256" key="17">
    <source>
        <dbReference type="ARBA" id="ARBA00023098"/>
    </source>
</evidence>
<dbReference type="GO" id="GO:0000139">
    <property type="term" value="C:Golgi membrane"/>
    <property type="evidence" value="ECO:0007669"/>
    <property type="project" value="UniProtKB-SubCell"/>
</dbReference>
<evidence type="ECO:0000256" key="19">
    <source>
        <dbReference type="ARBA" id="ARBA00023145"/>
    </source>
</evidence>
<dbReference type="OMA" id="LEYTTTG"/>
<keyword evidence="9 29" id="KW-0732">Signal</keyword>
<dbReference type="InterPro" id="IPR022398">
    <property type="entry name" value="Peptidase_S8_His-AS"/>
</dbReference>
<comment type="catalytic activity">
    <reaction evidence="23">
        <text>Processes precursors containing basic and hydrophobic/aliphatic residues at P4 and P2, respectively, with a relatively relaxed acceptance of amino acids at P1 and P3.</text>
        <dbReference type="EC" id="3.4.21.112"/>
    </reaction>
</comment>
<feature type="active site" description="Charge relay system" evidence="27">
    <location>
        <position position="228"/>
    </location>
</feature>
<evidence type="ECO:0000256" key="18">
    <source>
        <dbReference type="ARBA" id="ARBA00023136"/>
    </source>
</evidence>
<comment type="subcellular location">
    <subcellularLocation>
        <location evidence="2">Endoplasmic reticulum membrane</location>
        <topology evidence="2">Single-pass type I membrane protein</topology>
    </subcellularLocation>
    <subcellularLocation>
        <location evidence="3">Golgi apparatus membrane</location>
        <topology evidence="3">Single-pass membrane protein</topology>
    </subcellularLocation>
</comment>
<feature type="domain" description="MBTPS1 third" evidence="33">
    <location>
        <begin position="463"/>
        <end position="592"/>
    </location>
</feature>
<dbReference type="InterPro" id="IPR000209">
    <property type="entry name" value="Peptidase_S8/S53_dom"/>
</dbReference>
<evidence type="ECO:0000256" key="25">
    <source>
        <dbReference type="ARBA" id="ARBA00067283"/>
    </source>
</evidence>
<feature type="active site" description="Charge relay system" evidence="27">
    <location>
        <position position="393"/>
    </location>
</feature>
<evidence type="ECO:0000256" key="26">
    <source>
        <dbReference type="ARBA" id="ARBA00081324"/>
    </source>
</evidence>
<keyword evidence="17" id="KW-0443">Lipid metabolism</keyword>
<dbReference type="SUPFAM" id="SSF52743">
    <property type="entry name" value="Subtilisin-like"/>
    <property type="match status" value="1"/>
</dbReference>
<dbReference type="GO" id="GO:0008203">
    <property type="term" value="P:cholesterol metabolic process"/>
    <property type="evidence" value="ECO:0007669"/>
    <property type="project" value="UniProtKB-KW"/>
</dbReference>
<dbReference type="InterPro" id="IPR050131">
    <property type="entry name" value="Peptidase_S8_subtilisin-like"/>
</dbReference>
<evidence type="ECO:0000256" key="21">
    <source>
        <dbReference type="ARBA" id="ARBA00023180"/>
    </source>
</evidence>
<dbReference type="Pfam" id="PF23094">
    <property type="entry name" value="MBTPS1_3rd"/>
    <property type="match status" value="1"/>
</dbReference>
<dbReference type="PROSITE" id="PS00137">
    <property type="entry name" value="SUBTILASE_HIS"/>
    <property type="match status" value="1"/>
</dbReference>
<dbReference type="FunFam" id="3.40.50.200:FF:000008">
    <property type="entry name" value="Membrane-bound transcription factor site-1 protease preproprotein"/>
    <property type="match status" value="1"/>
</dbReference>
<keyword evidence="7 27" id="KW-0645">Protease</keyword>
<dbReference type="PROSITE" id="PS00138">
    <property type="entry name" value="SUBTILASE_SER"/>
    <property type="match status" value="1"/>
</dbReference>
<feature type="transmembrane region" description="Helical" evidence="28">
    <location>
        <begin position="974"/>
        <end position="991"/>
    </location>
</feature>
<dbReference type="AlphaFoldDB" id="A0A1X7VWI8"/>